<dbReference type="RefSeq" id="WP_160843963.1">
    <property type="nucleotide sequence ID" value="NZ_WVHT01000003.1"/>
</dbReference>
<dbReference type="Gene3D" id="3.40.50.1980">
    <property type="entry name" value="Nitrogenase molybdenum iron protein domain"/>
    <property type="match status" value="1"/>
</dbReference>
<comment type="caution">
    <text evidence="1">The sequence shown here is derived from an EMBL/GenBank/DDBJ whole genome shotgun (WGS) entry which is preliminary data.</text>
</comment>
<proteinExistence type="predicted"/>
<accession>A0A7K1Y864</accession>
<name>A0A7K1Y864_9SPHI</name>
<evidence type="ECO:0008006" key="3">
    <source>
        <dbReference type="Google" id="ProtNLM"/>
    </source>
</evidence>
<protein>
    <recommendedName>
        <fullName evidence="3">ABC transporter substrate-binding protein</fullName>
    </recommendedName>
</protein>
<dbReference type="AlphaFoldDB" id="A0A7K1Y864"/>
<organism evidence="1 2">
    <name type="scientific">Hufsiella arboris</name>
    <dbReference type="NCBI Taxonomy" id="2695275"/>
    <lineage>
        <taxon>Bacteria</taxon>
        <taxon>Pseudomonadati</taxon>
        <taxon>Bacteroidota</taxon>
        <taxon>Sphingobacteriia</taxon>
        <taxon>Sphingobacteriales</taxon>
        <taxon>Sphingobacteriaceae</taxon>
        <taxon>Hufsiella</taxon>
    </lineage>
</organism>
<dbReference type="Proteomes" id="UP000466586">
    <property type="component" value="Unassembled WGS sequence"/>
</dbReference>
<sequence>MENLSRAVYKEILSGNEELEDLVNLVRHKLKFIEQKPKVLLISNLNPVEFSSETDLVSLAGGQSAGAFENPSEADVIIISPQGSSLGNSLQNISSLLSESWWSASRAAVQNKVYIFDSTNDDPVNALESLAEMINPKQFVFGHEGEKWVRFGV</sequence>
<dbReference type="EMBL" id="WVHT01000003">
    <property type="protein sequence ID" value="MXV50772.1"/>
    <property type="molecule type" value="Genomic_DNA"/>
</dbReference>
<dbReference type="SUPFAM" id="SSF53807">
    <property type="entry name" value="Helical backbone' metal receptor"/>
    <property type="match status" value="1"/>
</dbReference>
<evidence type="ECO:0000313" key="2">
    <source>
        <dbReference type="Proteomes" id="UP000466586"/>
    </source>
</evidence>
<reference evidence="1 2" key="1">
    <citation type="submission" date="2019-11" db="EMBL/GenBank/DDBJ databases">
        <title>Pedobacter sp. HMF7647 Genome sequencing and assembly.</title>
        <authorList>
            <person name="Kang H."/>
            <person name="Kim H."/>
            <person name="Joh K."/>
        </authorList>
    </citation>
    <scope>NUCLEOTIDE SEQUENCE [LARGE SCALE GENOMIC DNA]</scope>
    <source>
        <strain evidence="1 2">HMF7647</strain>
    </source>
</reference>
<keyword evidence="2" id="KW-1185">Reference proteome</keyword>
<gene>
    <name evidence="1" type="ORF">GS399_07285</name>
</gene>
<evidence type="ECO:0000313" key="1">
    <source>
        <dbReference type="EMBL" id="MXV50772.1"/>
    </source>
</evidence>